<evidence type="ECO:0000313" key="2">
    <source>
        <dbReference type="Proteomes" id="UP000059188"/>
    </source>
</evidence>
<sequence length="81" mass="9501">MSEIVSTKDTWESFTCFGSNIFGRRSVDRISCNWRPPRFCQPYHSIKWTLTKHHFRAVMRVRKCRISSRARCVFTPGVSCG</sequence>
<protein>
    <submittedName>
        <fullName evidence="1">Uncharacterized protein</fullName>
    </submittedName>
</protein>
<dbReference type="EMBL" id="LN679157">
    <property type="protein sequence ID" value="CEL61506.1"/>
    <property type="molecule type" value="Genomic_DNA"/>
</dbReference>
<dbReference type="AlphaFoldDB" id="A0A0B7FU76"/>
<accession>A0A0B7FU76</accession>
<gene>
    <name evidence="1" type="ORF">RSOLAG1IB_10079</name>
</gene>
<evidence type="ECO:0000313" key="1">
    <source>
        <dbReference type="EMBL" id="CEL61506.1"/>
    </source>
</evidence>
<organism evidence="1 2">
    <name type="scientific">Thanatephorus cucumeris (strain AG1-IB / isolate 7/3/14)</name>
    <name type="common">Lettuce bottom rot fungus</name>
    <name type="synonym">Rhizoctonia solani</name>
    <dbReference type="NCBI Taxonomy" id="1108050"/>
    <lineage>
        <taxon>Eukaryota</taxon>
        <taxon>Fungi</taxon>
        <taxon>Dikarya</taxon>
        <taxon>Basidiomycota</taxon>
        <taxon>Agaricomycotina</taxon>
        <taxon>Agaricomycetes</taxon>
        <taxon>Cantharellales</taxon>
        <taxon>Ceratobasidiaceae</taxon>
        <taxon>Rhizoctonia</taxon>
        <taxon>Rhizoctonia solani AG-1</taxon>
    </lineage>
</organism>
<name>A0A0B7FU76_THACB</name>
<reference evidence="1 2" key="1">
    <citation type="submission" date="2014-11" db="EMBL/GenBank/DDBJ databases">
        <authorList>
            <person name="Wibberg Daniel"/>
        </authorList>
    </citation>
    <scope>NUCLEOTIDE SEQUENCE [LARGE SCALE GENOMIC DNA]</scope>
    <source>
        <strain evidence="1">Rhizoctonia solani AG1-IB 7/3/14</strain>
    </source>
</reference>
<dbReference type="Proteomes" id="UP000059188">
    <property type="component" value="Unassembled WGS sequence"/>
</dbReference>
<keyword evidence="2" id="KW-1185">Reference proteome</keyword>
<proteinExistence type="predicted"/>